<dbReference type="Proteomes" id="UP001476282">
    <property type="component" value="Unassembled WGS sequence"/>
</dbReference>
<sequence>MAAYFRLVQARWAGAAMSGEGARLAGGRWNPPGVPAVYLAGSRALAALEVLVHAPRELLAVEWRMIEVQVEEDEIDAAADLPDDWRDLPSSPGARRFGGNWLRSARQLALRLPSTIIPQEAILLMNPRHEAAAGLVISEPEWFRFDPRI</sequence>
<organism evidence="2 3">
    <name type="scientific">Haloferula sargassicola</name>
    <dbReference type="NCBI Taxonomy" id="490096"/>
    <lineage>
        <taxon>Bacteria</taxon>
        <taxon>Pseudomonadati</taxon>
        <taxon>Verrucomicrobiota</taxon>
        <taxon>Verrucomicrobiia</taxon>
        <taxon>Verrucomicrobiales</taxon>
        <taxon>Verrucomicrobiaceae</taxon>
        <taxon>Haloferula</taxon>
    </lineage>
</organism>
<dbReference type="RefSeq" id="WP_353565766.1">
    <property type="nucleotide sequence ID" value="NZ_BAABRI010000004.1"/>
</dbReference>
<dbReference type="EMBL" id="BAABRI010000004">
    <property type="protein sequence ID" value="GAA5481614.1"/>
    <property type="molecule type" value="Genomic_DNA"/>
</dbReference>
<accession>A0ABP9UJV5</accession>
<dbReference type="InterPro" id="IPR014914">
    <property type="entry name" value="RES_dom"/>
</dbReference>
<keyword evidence="3" id="KW-1185">Reference proteome</keyword>
<proteinExistence type="predicted"/>
<feature type="domain" description="RES" evidence="1">
    <location>
        <begin position="16"/>
        <end position="139"/>
    </location>
</feature>
<dbReference type="Pfam" id="PF08808">
    <property type="entry name" value="RES"/>
    <property type="match status" value="1"/>
</dbReference>
<reference evidence="2 3" key="1">
    <citation type="submission" date="2024-02" db="EMBL/GenBank/DDBJ databases">
        <title>Haloferula sargassicola NBRC 104335.</title>
        <authorList>
            <person name="Ichikawa N."/>
            <person name="Katano-Makiyama Y."/>
            <person name="Hidaka K."/>
        </authorList>
    </citation>
    <scope>NUCLEOTIDE SEQUENCE [LARGE SCALE GENOMIC DNA]</scope>
    <source>
        <strain evidence="2 3">NBRC 104335</strain>
    </source>
</reference>
<evidence type="ECO:0000259" key="1">
    <source>
        <dbReference type="SMART" id="SM00953"/>
    </source>
</evidence>
<comment type="caution">
    <text evidence="2">The sequence shown here is derived from an EMBL/GenBank/DDBJ whole genome shotgun (WGS) entry which is preliminary data.</text>
</comment>
<protein>
    <recommendedName>
        <fullName evidence="1">RES domain-containing protein</fullName>
    </recommendedName>
</protein>
<name>A0ABP9UJV5_9BACT</name>
<dbReference type="SMART" id="SM00953">
    <property type="entry name" value="RES"/>
    <property type="match status" value="1"/>
</dbReference>
<evidence type="ECO:0000313" key="2">
    <source>
        <dbReference type="EMBL" id="GAA5481614.1"/>
    </source>
</evidence>
<evidence type="ECO:0000313" key="3">
    <source>
        <dbReference type="Proteomes" id="UP001476282"/>
    </source>
</evidence>
<gene>
    <name evidence="2" type="ORF">Hsar01_00825</name>
</gene>